<dbReference type="InterPro" id="IPR011256">
    <property type="entry name" value="Reg_factor_effector_dom_sf"/>
</dbReference>
<keyword evidence="3" id="KW-1185">Reference proteome</keyword>
<dbReference type="CDD" id="cd07818">
    <property type="entry name" value="SRPBCC_1"/>
    <property type="match status" value="1"/>
</dbReference>
<dbReference type="InterPro" id="IPR029442">
    <property type="entry name" value="GyrI-like"/>
</dbReference>
<feature type="domain" description="AraC effector-binding" evidence="1">
    <location>
        <begin position="158"/>
        <end position="307"/>
    </location>
</feature>
<organism evidence="2 3">
    <name type="scientific">Roseivirga pacifica</name>
    <dbReference type="NCBI Taxonomy" id="1267423"/>
    <lineage>
        <taxon>Bacteria</taxon>
        <taxon>Pseudomonadati</taxon>
        <taxon>Bacteroidota</taxon>
        <taxon>Cytophagia</taxon>
        <taxon>Cytophagales</taxon>
        <taxon>Roseivirgaceae</taxon>
        <taxon>Roseivirga</taxon>
    </lineage>
</organism>
<dbReference type="Pfam" id="PF10604">
    <property type="entry name" value="Polyketide_cyc2"/>
    <property type="match status" value="1"/>
</dbReference>
<dbReference type="Proteomes" id="UP000199437">
    <property type="component" value="Unassembled WGS sequence"/>
</dbReference>
<dbReference type="SMART" id="SM00871">
    <property type="entry name" value="AraC_E_bind"/>
    <property type="match status" value="1"/>
</dbReference>
<dbReference type="STRING" id="1267423.SAMN05216290_2384"/>
<dbReference type="InterPro" id="IPR010499">
    <property type="entry name" value="AraC_E-bd"/>
</dbReference>
<dbReference type="Gene3D" id="3.30.530.20">
    <property type="match status" value="1"/>
</dbReference>
<dbReference type="OrthoDB" id="9807923at2"/>
<dbReference type="EMBL" id="FOIR01000002">
    <property type="protein sequence ID" value="SEW27064.1"/>
    <property type="molecule type" value="Genomic_DNA"/>
</dbReference>
<name>A0A1I0QJ51_9BACT</name>
<dbReference type="SUPFAM" id="SSF55961">
    <property type="entry name" value="Bet v1-like"/>
    <property type="match status" value="1"/>
</dbReference>
<dbReference type="RefSeq" id="WP_090258804.1">
    <property type="nucleotide sequence ID" value="NZ_FOIR01000002.1"/>
</dbReference>
<gene>
    <name evidence="2" type="ORF">SAMN05216290_2384</name>
</gene>
<sequence length="307" mass="34977">MPKMNVSRSLEIKTSPENVYNSLVKMDEWQKWSPWLILEPETKMTVRDDNRFYEWDGKRIGSGNMEVVGEKEFERIDFNLVFLKPWKSQADVTFHLSPSAEGTKVTWVMASSMPFFMFFMKKMMESFVGMDFERGLKLLKDYLEDGEVHSKLEFTGEGRYEGYQYLGLKTSCGMDEIGEAMAKDFSELMTAAEPIKGEVSGAPFTIYHKWNIAKGKVDYTVGVPLKKVPDTIPNGLSLGSLPSTSTYTVTHTGPYHHLGNAWGAQMNLSRSKAYKQNKKMDPFEVYVSDPSTTAPNDLITEIRFPIK</sequence>
<dbReference type="InterPro" id="IPR023393">
    <property type="entry name" value="START-like_dom_sf"/>
</dbReference>
<dbReference type="AlphaFoldDB" id="A0A1I0QJ51"/>
<dbReference type="InterPro" id="IPR019587">
    <property type="entry name" value="Polyketide_cyclase/dehydratase"/>
</dbReference>
<reference evidence="3" key="1">
    <citation type="submission" date="2016-10" db="EMBL/GenBank/DDBJ databases">
        <authorList>
            <person name="Varghese N."/>
            <person name="Submissions S."/>
        </authorList>
    </citation>
    <scope>NUCLEOTIDE SEQUENCE [LARGE SCALE GENOMIC DNA]</scope>
    <source>
        <strain evidence="3">CGMCC 1.12402</strain>
    </source>
</reference>
<accession>A0A1I0QJ51</accession>
<evidence type="ECO:0000313" key="3">
    <source>
        <dbReference type="Proteomes" id="UP000199437"/>
    </source>
</evidence>
<evidence type="ECO:0000313" key="2">
    <source>
        <dbReference type="EMBL" id="SEW27064.1"/>
    </source>
</evidence>
<proteinExistence type="predicted"/>
<dbReference type="Pfam" id="PF06445">
    <property type="entry name" value="GyrI-like"/>
    <property type="match status" value="1"/>
</dbReference>
<dbReference type="Gene3D" id="3.20.80.10">
    <property type="entry name" value="Regulatory factor, effector binding domain"/>
    <property type="match status" value="1"/>
</dbReference>
<protein>
    <submittedName>
        <fullName evidence="2">GyrI-like small molecule binding domain-containing protein</fullName>
    </submittedName>
</protein>
<evidence type="ECO:0000259" key="1">
    <source>
        <dbReference type="SMART" id="SM00871"/>
    </source>
</evidence>
<dbReference type="SUPFAM" id="SSF55136">
    <property type="entry name" value="Probable bacterial effector-binding domain"/>
    <property type="match status" value="1"/>
</dbReference>
<dbReference type="GeneID" id="99987085"/>